<dbReference type="PANTHER" id="PTHR35535:SF1">
    <property type="entry name" value="HEAT SHOCK PROTEIN HSLJ"/>
    <property type="match status" value="1"/>
</dbReference>
<feature type="domain" description="DUF306" evidence="2">
    <location>
        <begin position="35"/>
        <end position="147"/>
    </location>
</feature>
<evidence type="ECO:0000313" key="4">
    <source>
        <dbReference type="Proteomes" id="UP000753961"/>
    </source>
</evidence>
<dbReference type="EMBL" id="JAHVHU010000009">
    <property type="protein sequence ID" value="MBY5958589.1"/>
    <property type="molecule type" value="Genomic_DNA"/>
</dbReference>
<reference evidence="3" key="1">
    <citation type="submission" date="2021-06" db="EMBL/GenBank/DDBJ databases">
        <title>44 bacteria genomes isolated from Dapeng, Shenzhen.</title>
        <authorList>
            <person name="Zheng W."/>
            <person name="Yu S."/>
            <person name="Huang Y."/>
        </authorList>
    </citation>
    <scope>NUCLEOTIDE SEQUENCE</scope>
    <source>
        <strain evidence="3">DP5N28-2</strain>
    </source>
</reference>
<evidence type="ECO:0000313" key="3">
    <source>
        <dbReference type="EMBL" id="MBY5958589.1"/>
    </source>
</evidence>
<dbReference type="RefSeq" id="WP_222580124.1">
    <property type="nucleotide sequence ID" value="NZ_JAHVHU010000009.1"/>
</dbReference>
<dbReference type="InterPro" id="IPR038670">
    <property type="entry name" value="HslJ-like_sf"/>
</dbReference>
<dbReference type="PANTHER" id="PTHR35535">
    <property type="entry name" value="HEAT SHOCK PROTEIN HSLJ"/>
    <property type="match status" value="1"/>
</dbReference>
<dbReference type="AlphaFoldDB" id="A0A953LD85"/>
<dbReference type="Pfam" id="PF03724">
    <property type="entry name" value="META"/>
    <property type="match status" value="1"/>
</dbReference>
<name>A0A953LD85_9BACT</name>
<dbReference type="InterPro" id="IPR005184">
    <property type="entry name" value="DUF306_Meta_HslJ"/>
</dbReference>
<protein>
    <submittedName>
        <fullName evidence="3">META domain-containing protein</fullName>
    </submittedName>
</protein>
<keyword evidence="1" id="KW-0732">Signal</keyword>
<gene>
    <name evidence="3" type="ORF">KUV50_10625</name>
</gene>
<feature type="chain" id="PRO_5036762891" evidence="1">
    <location>
        <begin position="20"/>
        <end position="152"/>
    </location>
</feature>
<dbReference type="InterPro" id="IPR053147">
    <property type="entry name" value="Hsp_HslJ-like"/>
</dbReference>
<sequence length="152" mass="16919">MKTTFLLIMLFLSAISCQSGDRTSSDKNQQNTTESEIVGTHWKLIQLEGQDVKMADNQEKEIYFVLKSEGKKVEGFAGCNSINGTYTLEEGQRIHFSQMAVTLRACPDVAINENDYLQVFELADNYTIHNGELALNVGKRAPLAVFKAAADH</sequence>
<comment type="caution">
    <text evidence="3">The sequence shown here is derived from an EMBL/GenBank/DDBJ whole genome shotgun (WGS) entry which is preliminary data.</text>
</comment>
<proteinExistence type="predicted"/>
<dbReference type="Gene3D" id="2.40.128.270">
    <property type="match status" value="1"/>
</dbReference>
<evidence type="ECO:0000256" key="1">
    <source>
        <dbReference type="SAM" id="SignalP"/>
    </source>
</evidence>
<feature type="signal peptide" evidence="1">
    <location>
        <begin position="1"/>
        <end position="19"/>
    </location>
</feature>
<keyword evidence="4" id="KW-1185">Reference proteome</keyword>
<dbReference type="PROSITE" id="PS51257">
    <property type="entry name" value="PROKAR_LIPOPROTEIN"/>
    <property type="match status" value="1"/>
</dbReference>
<evidence type="ECO:0000259" key="2">
    <source>
        <dbReference type="Pfam" id="PF03724"/>
    </source>
</evidence>
<dbReference type="Proteomes" id="UP000753961">
    <property type="component" value="Unassembled WGS sequence"/>
</dbReference>
<organism evidence="3 4">
    <name type="scientific">Membranihabitans marinus</name>
    <dbReference type="NCBI Taxonomy" id="1227546"/>
    <lineage>
        <taxon>Bacteria</taxon>
        <taxon>Pseudomonadati</taxon>
        <taxon>Bacteroidota</taxon>
        <taxon>Saprospiria</taxon>
        <taxon>Saprospirales</taxon>
        <taxon>Saprospiraceae</taxon>
        <taxon>Membranihabitans</taxon>
    </lineage>
</organism>
<accession>A0A953LD85</accession>